<comment type="caution">
    <text evidence="2">The sequence shown here is derived from an EMBL/GenBank/DDBJ whole genome shotgun (WGS) entry which is preliminary data.</text>
</comment>
<feature type="region of interest" description="Disordered" evidence="1">
    <location>
        <begin position="1"/>
        <end position="27"/>
    </location>
</feature>
<protein>
    <submittedName>
        <fullName evidence="2">Uncharacterized protein</fullName>
    </submittedName>
</protein>
<name>A0A834WVL3_9FABA</name>
<proteinExistence type="predicted"/>
<reference evidence="2" key="1">
    <citation type="submission" date="2020-09" db="EMBL/GenBank/DDBJ databases">
        <title>Genome-Enabled Discovery of Anthraquinone Biosynthesis in Senna tora.</title>
        <authorList>
            <person name="Kang S.-H."/>
            <person name="Pandey R.P."/>
            <person name="Lee C.-M."/>
            <person name="Sim J.-S."/>
            <person name="Jeong J.-T."/>
            <person name="Choi B.-S."/>
            <person name="Jung M."/>
            <person name="Ginzburg D."/>
            <person name="Zhao K."/>
            <person name="Won S.Y."/>
            <person name="Oh T.-J."/>
            <person name="Yu Y."/>
            <person name="Kim N.-H."/>
            <person name="Lee O.R."/>
            <person name="Lee T.-H."/>
            <person name="Bashyal P."/>
            <person name="Kim T.-S."/>
            <person name="Lee W.-H."/>
            <person name="Kawkins C."/>
            <person name="Kim C.-K."/>
            <person name="Kim J.S."/>
            <person name="Ahn B.O."/>
            <person name="Rhee S.Y."/>
            <person name="Sohng J.K."/>
        </authorList>
    </citation>
    <scope>NUCLEOTIDE SEQUENCE</scope>
    <source>
        <tissue evidence="2">Leaf</tissue>
    </source>
</reference>
<dbReference type="Proteomes" id="UP000634136">
    <property type="component" value="Unassembled WGS sequence"/>
</dbReference>
<dbReference type="AlphaFoldDB" id="A0A834WVL3"/>
<organism evidence="2 3">
    <name type="scientific">Senna tora</name>
    <dbReference type="NCBI Taxonomy" id="362788"/>
    <lineage>
        <taxon>Eukaryota</taxon>
        <taxon>Viridiplantae</taxon>
        <taxon>Streptophyta</taxon>
        <taxon>Embryophyta</taxon>
        <taxon>Tracheophyta</taxon>
        <taxon>Spermatophyta</taxon>
        <taxon>Magnoliopsida</taxon>
        <taxon>eudicotyledons</taxon>
        <taxon>Gunneridae</taxon>
        <taxon>Pentapetalae</taxon>
        <taxon>rosids</taxon>
        <taxon>fabids</taxon>
        <taxon>Fabales</taxon>
        <taxon>Fabaceae</taxon>
        <taxon>Caesalpinioideae</taxon>
        <taxon>Cassia clade</taxon>
        <taxon>Senna</taxon>
    </lineage>
</organism>
<sequence>MRPCVNGSRVYHQTETKGETSGYGRMTRDLEPIRLGPRY</sequence>
<keyword evidence="3" id="KW-1185">Reference proteome</keyword>
<evidence type="ECO:0000313" key="2">
    <source>
        <dbReference type="EMBL" id="KAF7833082.1"/>
    </source>
</evidence>
<accession>A0A834WVL3</accession>
<evidence type="ECO:0000256" key="1">
    <source>
        <dbReference type="SAM" id="MobiDB-lite"/>
    </source>
</evidence>
<dbReference type="EMBL" id="JAAIUW010000005">
    <property type="protein sequence ID" value="KAF7833082.1"/>
    <property type="molecule type" value="Genomic_DNA"/>
</dbReference>
<gene>
    <name evidence="2" type="ORF">G2W53_015415</name>
</gene>
<evidence type="ECO:0000313" key="3">
    <source>
        <dbReference type="Proteomes" id="UP000634136"/>
    </source>
</evidence>